<comment type="caution">
    <text evidence="2">The sequence shown here is derived from an EMBL/GenBank/DDBJ whole genome shotgun (WGS) entry which is preliminary data.</text>
</comment>
<dbReference type="OrthoDB" id="244097at2759"/>
<dbReference type="HOGENOM" id="CLU_130694_6_1_1"/>
<sequence>MRVTARGIVIDCEVKTKCKIFSVEWTNNTLYMSLNSMAVENKANKEVIESVHEIFKVPKVQISIIAGHKSKIKAVLVENITEDAARHILSQIN</sequence>
<reference evidence="2 3" key="1">
    <citation type="journal article" date="2014" name="Genome Announc.">
        <title>Genome Sequence of the Microsporidian Species Nematocida sp1 Strain ERTm6 (ATCC PRA-372).</title>
        <authorList>
            <person name="Bakowski M.A."/>
            <person name="Priest M."/>
            <person name="Young S."/>
            <person name="Cuomo C.A."/>
            <person name="Troemel E.R."/>
        </authorList>
    </citation>
    <scope>NUCLEOTIDE SEQUENCE [LARGE SCALE GENOMIC DNA]</scope>
    <source>
        <strain evidence="2 3">ERTm6</strain>
    </source>
</reference>
<accession>A0A086J0X4</accession>
<evidence type="ECO:0000313" key="3">
    <source>
        <dbReference type="Proteomes" id="UP000054524"/>
    </source>
</evidence>
<gene>
    <name evidence="2" type="ORF">NESG_01776</name>
</gene>
<dbReference type="InterPro" id="IPR003746">
    <property type="entry name" value="DUF167"/>
</dbReference>
<keyword evidence="3" id="KW-1185">Reference proteome</keyword>
<proteinExistence type="inferred from homology"/>
<dbReference type="Proteomes" id="UP000054524">
    <property type="component" value="Unassembled WGS sequence"/>
</dbReference>
<evidence type="ECO:0000256" key="1">
    <source>
        <dbReference type="ARBA" id="ARBA00010364"/>
    </source>
</evidence>
<dbReference type="Gene3D" id="3.30.1200.10">
    <property type="entry name" value="YggU-like"/>
    <property type="match status" value="1"/>
</dbReference>
<dbReference type="NCBIfam" id="TIGR00251">
    <property type="entry name" value="DUF167 family protein"/>
    <property type="match status" value="1"/>
</dbReference>
<name>A0A086J0X4_NEMA1</name>
<dbReference type="Pfam" id="PF02594">
    <property type="entry name" value="DUF167"/>
    <property type="match status" value="1"/>
</dbReference>
<dbReference type="SUPFAM" id="SSF69786">
    <property type="entry name" value="YggU-like"/>
    <property type="match status" value="1"/>
</dbReference>
<comment type="similarity">
    <text evidence="1">Belongs to the UPF0235 family.</text>
</comment>
<dbReference type="EMBL" id="AKIJ01000004">
    <property type="protein sequence ID" value="KFG25792.1"/>
    <property type="molecule type" value="Genomic_DNA"/>
</dbReference>
<protein>
    <submittedName>
        <fullName evidence="2">Uncharacterized protein</fullName>
    </submittedName>
</protein>
<dbReference type="HAMAP" id="MF_00634">
    <property type="entry name" value="UPF0235"/>
    <property type="match status" value="1"/>
</dbReference>
<dbReference type="GeneID" id="77676749"/>
<dbReference type="RefSeq" id="XP_052904347.1">
    <property type="nucleotide sequence ID" value="XM_053049397.1"/>
</dbReference>
<dbReference type="AlphaFoldDB" id="A0A086J0X4"/>
<dbReference type="InterPro" id="IPR036591">
    <property type="entry name" value="YggU-like_sf"/>
</dbReference>
<organism evidence="2 3">
    <name type="scientific">Nematocida ausubeli (strain ATCC PRA-371 / ERTm2)</name>
    <name type="common">Nematode killer fungus</name>
    <dbReference type="NCBI Taxonomy" id="1913371"/>
    <lineage>
        <taxon>Eukaryota</taxon>
        <taxon>Fungi</taxon>
        <taxon>Fungi incertae sedis</taxon>
        <taxon>Microsporidia</taxon>
        <taxon>Nematocida</taxon>
    </lineage>
</organism>
<evidence type="ECO:0000313" key="2">
    <source>
        <dbReference type="EMBL" id="KFG25792.1"/>
    </source>
</evidence>
<dbReference type="SMART" id="SM01152">
    <property type="entry name" value="DUF167"/>
    <property type="match status" value="1"/>
</dbReference>